<dbReference type="GO" id="GO:0016787">
    <property type="term" value="F:hydrolase activity"/>
    <property type="evidence" value="ECO:0007669"/>
    <property type="project" value="UniProtKB-KW"/>
</dbReference>
<feature type="chain" id="PRO_5042918340" evidence="4">
    <location>
        <begin position="20"/>
        <end position="156"/>
    </location>
</feature>
<dbReference type="InterPro" id="IPR002071">
    <property type="entry name" value="Thermonucl_AS"/>
</dbReference>
<name>A0AAP4VNA8_9BURK</name>
<dbReference type="PROSITE" id="PS50830">
    <property type="entry name" value="TNASE_3"/>
    <property type="match status" value="1"/>
</dbReference>
<dbReference type="SMART" id="SM00318">
    <property type="entry name" value="SNc"/>
    <property type="match status" value="1"/>
</dbReference>
<keyword evidence="3" id="KW-0378">Hydrolase</keyword>
<evidence type="ECO:0000256" key="2">
    <source>
        <dbReference type="ARBA" id="ARBA00022759"/>
    </source>
</evidence>
<dbReference type="EMBL" id="JAUJQS010000068">
    <property type="protein sequence ID" value="MDN7570779.1"/>
    <property type="molecule type" value="Genomic_DNA"/>
</dbReference>
<accession>A0AAP4VNA8</accession>
<evidence type="ECO:0000256" key="4">
    <source>
        <dbReference type="SAM" id="SignalP"/>
    </source>
</evidence>
<evidence type="ECO:0000259" key="5">
    <source>
        <dbReference type="PROSITE" id="PS50830"/>
    </source>
</evidence>
<dbReference type="SUPFAM" id="SSF50199">
    <property type="entry name" value="Staphylococcal nuclease"/>
    <property type="match status" value="1"/>
</dbReference>
<keyword evidence="4" id="KW-0732">Signal</keyword>
<proteinExistence type="predicted"/>
<gene>
    <name evidence="6" type="ORF">QZM56_40555</name>
</gene>
<evidence type="ECO:0000256" key="1">
    <source>
        <dbReference type="ARBA" id="ARBA00022722"/>
    </source>
</evidence>
<dbReference type="GO" id="GO:0004519">
    <property type="term" value="F:endonuclease activity"/>
    <property type="evidence" value="ECO:0007669"/>
    <property type="project" value="UniProtKB-KW"/>
</dbReference>
<comment type="caution">
    <text evidence="6">The sequence shown here is derived from an EMBL/GenBank/DDBJ whole genome shotgun (WGS) entry which is preliminary data.</text>
</comment>
<dbReference type="Pfam" id="PF00565">
    <property type="entry name" value="SNase"/>
    <property type="match status" value="1"/>
</dbReference>
<feature type="domain" description="TNase-like" evidence="5">
    <location>
        <begin position="20"/>
        <end position="141"/>
    </location>
</feature>
<reference evidence="6" key="1">
    <citation type="submission" date="2023-07" db="EMBL/GenBank/DDBJ databases">
        <title>A collection of bacterial strains from the Burkholderia cepacia Research Laboratory and Repository.</title>
        <authorList>
            <person name="Lipuma J."/>
            <person name="Spilker T."/>
            <person name="Caverly L."/>
        </authorList>
    </citation>
    <scope>NUCLEOTIDE SEQUENCE</scope>
    <source>
        <strain evidence="6">AU44979</strain>
    </source>
</reference>
<dbReference type="PANTHER" id="PTHR12302">
    <property type="entry name" value="EBNA2 BINDING PROTEIN P100"/>
    <property type="match status" value="1"/>
</dbReference>
<feature type="signal peptide" evidence="4">
    <location>
        <begin position="1"/>
        <end position="19"/>
    </location>
</feature>
<evidence type="ECO:0000256" key="3">
    <source>
        <dbReference type="ARBA" id="ARBA00022801"/>
    </source>
</evidence>
<protein>
    <submittedName>
        <fullName evidence="6">Thermonuclease family protein</fullName>
    </submittedName>
</protein>
<dbReference type="Gene3D" id="2.40.50.90">
    <property type="match status" value="1"/>
</dbReference>
<dbReference type="RefSeq" id="WP_301790441.1">
    <property type="nucleotide sequence ID" value="NZ_JAUJQS010000068.1"/>
</dbReference>
<keyword evidence="2" id="KW-0255">Endonuclease</keyword>
<dbReference type="PROSITE" id="PS01123">
    <property type="entry name" value="TNASE_1"/>
    <property type="match status" value="1"/>
</dbReference>
<dbReference type="Proteomes" id="UP001172109">
    <property type="component" value="Unassembled WGS sequence"/>
</dbReference>
<dbReference type="PANTHER" id="PTHR12302:SF3">
    <property type="entry name" value="SERINE_THREONINE-PROTEIN KINASE 31"/>
    <property type="match status" value="1"/>
</dbReference>
<dbReference type="GO" id="GO:0003676">
    <property type="term" value="F:nucleic acid binding"/>
    <property type="evidence" value="ECO:0007669"/>
    <property type="project" value="InterPro"/>
</dbReference>
<dbReference type="InterPro" id="IPR016071">
    <property type="entry name" value="Staphylococal_nuclease_OB-fold"/>
</dbReference>
<evidence type="ECO:0000313" key="7">
    <source>
        <dbReference type="Proteomes" id="UP001172109"/>
    </source>
</evidence>
<organism evidence="6 7">
    <name type="scientific">Burkholderia contaminans</name>
    <dbReference type="NCBI Taxonomy" id="488447"/>
    <lineage>
        <taxon>Bacteria</taxon>
        <taxon>Pseudomonadati</taxon>
        <taxon>Pseudomonadota</taxon>
        <taxon>Betaproteobacteria</taxon>
        <taxon>Burkholderiales</taxon>
        <taxon>Burkholderiaceae</taxon>
        <taxon>Burkholderia</taxon>
        <taxon>Burkholderia cepacia complex</taxon>
    </lineage>
</organism>
<keyword evidence="1" id="KW-0540">Nuclease</keyword>
<evidence type="ECO:0000313" key="6">
    <source>
        <dbReference type="EMBL" id="MDN7570779.1"/>
    </source>
</evidence>
<dbReference type="AlphaFoldDB" id="A0AAP4VNA8"/>
<dbReference type="InterPro" id="IPR035437">
    <property type="entry name" value="SNase_OB-fold_sf"/>
</dbReference>
<sequence length="156" mass="17087">MIRAGLALCAFALAAAVQAGELRGRVVGVMDGDTLAVLDASNQEHRVRLAEIDAPEKRQPFGQRSKQSLSGLCFGLAAVIEDKGRDRYGRVIGRVNCAGIDANAEQVRRGMAWVFDRYATDRTLYAIQEEARAARLGLWSDPAPVSPWEYRAAARR</sequence>